<evidence type="ECO:0000313" key="1">
    <source>
        <dbReference type="EMBL" id="GMA33507.1"/>
    </source>
</evidence>
<keyword evidence="3" id="KW-1185">Reference proteome</keyword>
<evidence type="ECO:0000313" key="3">
    <source>
        <dbReference type="Proteomes" id="UP001157161"/>
    </source>
</evidence>
<name>A0AA38CXE8_9MICO</name>
<evidence type="ECO:0008006" key="4">
    <source>
        <dbReference type="Google" id="ProtNLM"/>
    </source>
</evidence>
<dbReference type="EMBL" id="BSUM01000001">
    <property type="protein sequence ID" value="GMA33507.1"/>
    <property type="molecule type" value="Genomic_DNA"/>
</dbReference>
<dbReference type="EMBL" id="BSUM01000002">
    <property type="protein sequence ID" value="GMA33588.1"/>
    <property type="molecule type" value="Genomic_DNA"/>
</dbReference>
<proteinExistence type="predicted"/>
<sequence length="178" mass="18762">MTRAQDNALPEGFLLGKSYEYGVDVNTGTALAPVWETVSLMSDFQLTPTPQTTDAQTYDDEGAPNSATTGWGWALAFATIIARSGTTGEYAPEIEALIRRTKPSAKGSQAQIGVRWYHQPDSASGAVPNPEDAGQGIATVSYSRANTGSDGAPERLSWTLTGVGAYTEIVNPLTTEGS</sequence>
<dbReference type="RefSeq" id="WP_284252358.1">
    <property type="nucleotide sequence ID" value="NZ_BSUM01000001.1"/>
</dbReference>
<organism evidence="1 3">
    <name type="scientific">Litorihabitans aurantiacus</name>
    <dbReference type="NCBI Taxonomy" id="1930061"/>
    <lineage>
        <taxon>Bacteria</taxon>
        <taxon>Bacillati</taxon>
        <taxon>Actinomycetota</taxon>
        <taxon>Actinomycetes</taxon>
        <taxon>Micrococcales</taxon>
        <taxon>Beutenbergiaceae</taxon>
        <taxon>Litorihabitans</taxon>
    </lineage>
</organism>
<evidence type="ECO:0000313" key="2">
    <source>
        <dbReference type="EMBL" id="GMA33588.1"/>
    </source>
</evidence>
<dbReference type="Proteomes" id="UP001157161">
    <property type="component" value="Unassembled WGS sequence"/>
</dbReference>
<protein>
    <recommendedName>
        <fullName evidence="4">Phage tail protein</fullName>
    </recommendedName>
</protein>
<dbReference type="AlphaFoldDB" id="A0AA38CXE8"/>
<accession>A0AA38CXE8</accession>
<reference evidence="1" key="2">
    <citation type="submission" date="2023-02" db="EMBL/GenBank/DDBJ databases">
        <authorList>
            <person name="Sun Q."/>
            <person name="Mori K."/>
        </authorList>
    </citation>
    <scope>NUCLEOTIDE SEQUENCE</scope>
    <source>
        <strain evidence="1">NBRC 112290</strain>
    </source>
</reference>
<comment type="caution">
    <text evidence="1">The sequence shown here is derived from an EMBL/GenBank/DDBJ whole genome shotgun (WGS) entry which is preliminary data.</text>
</comment>
<dbReference type="NCBIfam" id="NF047353">
    <property type="entry name" value="tube_lmo2291"/>
    <property type="match status" value="1"/>
</dbReference>
<reference evidence="1" key="1">
    <citation type="journal article" date="2014" name="Int. J. Syst. Evol. Microbiol.">
        <title>Complete genome sequence of Corynebacterium casei LMG S-19264T (=DSM 44701T), isolated from a smear-ripened cheese.</title>
        <authorList>
            <consortium name="US DOE Joint Genome Institute (JGI-PGF)"/>
            <person name="Walter F."/>
            <person name="Albersmeier A."/>
            <person name="Kalinowski J."/>
            <person name="Ruckert C."/>
        </authorList>
    </citation>
    <scope>NUCLEOTIDE SEQUENCE</scope>
    <source>
        <strain evidence="1">NBRC 112290</strain>
    </source>
</reference>
<gene>
    <name evidence="1" type="ORF">GCM10025875_34990</name>
    <name evidence="2" type="ORF">GCM10025875_35800</name>
</gene>